<dbReference type="InterPro" id="IPR050625">
    <property type="entry name" value="ParA/MinD_ATPase"/>
</dbReference>
<dbReference type="InterPro" id="IPR027417">
    <property type="entry name" value="P-loop_NTPase"/>
</dbReference>
<keyword evidence="1" id="KW-0547">Nucleotide-binding</keyword>
<dbReference type="GO" id="GO:0005829">
    <property type="term" value="C:cytosol"/>
    <property type="evidence" value="ECO:0007669"/>
    <property type="project" value="TreeGrafter"/>
</dbReference>
<feature type="region of interest" description="Disordered" evidence="3">
    <location>
        <begin position="128"/>
        <end position="148"/>
    </location>
</feature>
<dbReference type="STRING" id="1206085.SAMN05443575_1033"/>
<dbReference type="OrthoDB" id="3217709at2"/>
<evidence type="ECO:0000313" key="5">
    <source>
        <dbReference type="Proteomes" id="UP000186132"/>
    </source>
</evidence>
<protein>
    <submittedName>
        <fullName evidence="4">Flp pilus assembly protein, ATPase CpaE</fullName>
    </submittedName>
</protein>
<dbReference type="Gene3D" id="3.40.50.300">
    <property type="entry name" value="P-loop containing nucleotide triphosphate hydrolases"/>
    <property type="match status" value="1"/>
</dbReference>
<dbReference type="EMBL" id="FQVU01000001">
    <property type="protein sequence ID" value="SHF83762.1"/>
    <property type="molecule type" value="Genomic_DNA"/>
</dbReference>
<dbReference type="PANTHER" id="PTHR43384">
    <property type="entry name" value="SEPTUM SITE-DETERMINING PROTEIN MIND HOMOLOG, CHLOROPLASTIC-RELATED"/>
    <property type="match status" value="1"/>
</dbReference>
<dbReference type="GO" id="GO:0009898">
    <property type="term" value="C:cytoplasmic side of plasma membrane"/>
    <property type="evidence" value="ECO:0007669"/>
    <property type="project" value="TreeGrafter"/>
</dbReference>
<proteinExistence type="predicted"/>
<dbReference type="SUPFAM" id="SSF52540">
    <property type="entry name" value="P-loop containing nucleoside triphosphate hydrolases"/>
    <property type="match status" value="1"/>
</dbReference>
<dbReference type="GO" id="GO:0016887">
    <property type="term" value="F:ATP hydrolysis activity"/>
    <property type="evidence" value="ECO:0007669"/>
    <property type="project" value="TreeGrafter"/>
</dbReference>
<sequence length="435" mass="45099">MRLPVLSVADGAAWEERLVRDLGPSTSVEIVRRCVDVVDLLAVAASGQGRVALLASSLRRLDADVIDRLHAANVVPVAVVPRGDTATEQRMQALGIQHVVPDDTDAAVMATVVGEAVRDATVPADGSVTARGHRSFADPSTSMAIPPGAGDPVAPVATARRGTVVAVWGPTGAPGRTTLAVTLADEIARLGQPALLVDADVYGGTVAAVLGLLDESPGLAAACRQAGGQRLDATLLAALCWQLGPRLRVLTGLPLASRWPELRPAAIGSVLAAARALAEYTVVDCGFCLETDEELSFDTLAPRRNGATLAVLDEADLVVVIGSADPIGMQRLVRGLAELREAEVAAPVWVVLNRVRSAVVPGDTGVELRAALERFAGRSPTALLPVDQRAVDGAVATGRLLGESSPNSPLRRAVAELAGRVTGVAAPVRRRHRRG</sequence>
<reference evidence="4 5" key="1">
    <citation type="submission" date="2016-11" db="EMBL/GenBank/DDBJ databases">
        <authorList>
            <person name="Jaros S."/>
            <person name="Januszkiewicz K."/>
            <person name="Wedrychowicz H."/>
        </authorList>
    </citation>
    <scope>NUCLEOTIDE SEQUENCE [LARGE SCALE GENOMIC DNA]</scope>
    <source>
        <strain evidence="4 5">DSM 45627</strain>
    </source>
</reference>
<evidence type="ECO:0000256" key="3">
    <source>
        <dbReference type="SAM" id="MobiDB-lite"/>
    </source>
</evidence>
<keyword evidence="2" id="KW-0067">ATP-binding</keyword>
<accession>A0A1M5EXL8</accession>
<keyword evidence="5" id="KW-1185">Reference proteome</keyword>
<gene>
    <name evidence="4" type="ORF">SAMN05443575_1033</name>
</gene>
<dbReference type="GO" id="GO:0005524">
    <property type="term" value="F:ATP binding"/>
    <property type="evidence" value="ECO:0007669"/>
    <property type="project" value="UniProtKB-KW"/>
</dbReference>
<name>A0A1M5EXL8_9ACTN</name>
<dbReference type="PANTHER" id="PTHR43384:SF6">
    <property type="entry name" value="SEPTUM SITE-DETERMINING PROTEIN MIND HOMOLOG, CHLOROPLASTIC"/>
    <property type="match status" value="1"/>
</dbReference>
<dbReference type="RefSeq" id="WP_073386586.1">
    <property type="nucleotide sequence ID" value="NZ_FQVU01000001.1"/>
</dbReference>
<dbReference type="Proteomes" id="UP000186132">
    <property type="component" value="Unassembled WGS sequence"/>
</dbReference>
<dbReference type="AlphaFoldDB" id="A0A1M5EXL8"/>
<evidence type="ECO:0000256" key="1">
    <source>
        <dbReference type="ARBA" id="ARBA00022741"/>
    </source>
</evidence>
<dbReference type="GO" id="GO:0051782">
    <property type="term" value="P:negative regulation of cell division"/>
    <property type="evidence" value="ECO:0007669"/>
    <property type="project" value="TreeGrafter"/>
</dbReference>
<evidence type="ECO:0000313" key="4">
    <source>
        <dbReference type="EMBL" id="SHF83762.1"/>
    </source>
</evidence>
<evidence type="ECO:0000256" key="2">
    <source>
        <dbReference type="ARBA" id="ARBA00022840"/>
    </source>
</evidence>
<organism evidence="4 5">
    <name type="scientific">Jatrophihabitans endophyticus</name>
    <dbReference type="NCBI Taxonomy" id="1206085"/>
    <lineage>
        <taxon>Bacteria</taxon>
        <taxon>Bacillati</taxon>
        <taxon>Actinomycetota</taxon>
        <taxon>Actinomycetes</taxon>
        <taxon>Jatrophihabitantales</taxon>
        <taxon>Jatrophihabitantaceae</taxon>
        <taxon>Jatrophihabitans</taxon>
    </lineage>
</organism>